<dbReference type="EMBL" id="AP023091">
    <property type="protein sequence ID" value="BCE23809.1"/>
    <property type="molecule type" value="Genomic_DNA"/>
</dbReference>
<evidence type="ECO:0000313" key="6">
    <source>
        <dbReference type="EMBL" id="BCE93577.1"/>
    </source>
</evidence>
<dbReference type="EMBL" id="AP023099">
    <property type="protein sequence ID" value="BCE93577.1"/>
    <property type="molecule type" value="Genomic_DNA"/>
</dbReference>
<dbReference type="PANTHER" id="PTHR23416">
    <property type="entry name" value="SIALIC ACID SYNTHASE-RELATED"/>
    <property type="match status" value="1"/>
</dbReference>
<dbReference type="InterPro" id="IPR011004">
    <property type="entry name" value="Trimer_LpxA-like_sf"/>
</dbReference>
<dbReference type="RefSeq" id="WP_304564237.1">
    <property type="nucleotide sequence ID" value="NZ_CP124748.1"/>
</dbReference>
<dbReference type="PANTHER" id="PTHR23416:SF78">
    <property type="entry name" value="LIPOPOLYSACCHARIDE BIOSYNTHESIS O-ACETYL TRANSFERASE WBBJ-RELATED"/>
    <property type="match status" value="1"/>
</dbReference>
<evidence type="ECO:0000256" key="1">
    <source>
        <dbReference type="ARBA" id="ARBA00022679"/>
    </source>
</evidence>
<dbReference type="CDD" id="cd04647">
    <property type="entry name" value="LbH_MAT_like"/>
    <property type="match status" value="1"/>
</dbReference>
<dbReference type="InterPro" id="IPR051159">
    <property type="entry name" value="Hexapeptide_acetyltransf"/>
</dbReference>
<reference evidence="6" key="2">
    <citation type="submission" date="2020-05" db="EMBL/GenBank/DDBJ databases">
        <title>Complete genome sequence of Bradyrhizobium diazoefficiens XF10 isolated from soybean nodule.</title>
        <authorList>
            <person name="Noda R."/>
            <person name="Kakizaki K."/>
            <person name="Minamisawa K."/>
        </authorList>
    </citation>
    <scope>NUCLEOTIDE SEQUENCE</scope>
    <source>
        <strain evidence="6">XF10</strain>
    </source>
</reference>
<dbReference type="GO" id="GO:0016746">
    <property type="term" value="F:acyltransferase activity"/>
    <property type="evidence" value="ECO:0007669"/>
    <property type="project" value="UniProtKB-KW"/>
</dbReference>
<evidence type="ECO:0000256" key="3">
    <source>
        <dbReference type="ARBA" id="ARBA00023315"/>
    </source>
</evidence>
<keyword evidence="3" id="KW-0012">Acyltransferase</keyword>
<keyword evidence="1 5" id="KW-0808">Transferase</keyword>
<proteinExistence type="predicted"/>
<dbReference type="EMBL" id="AP023094">
    <property type="protein sequence ID" value="BCE50068.1"/>
    <property type="molecule type" value="Genomic_DNA"/>
</dbReference>
<dbReference type="Pfam" id="PF00132">
    <property type="entry name" value="Hexapep"/>
    <property type="match status" value="1"/>
</dbReference>
<gene>
    <name evidence="6" type="ORF">XF10B_63750</name>
    <name evidence="4" type="ORF">XF1B_64900</name>
    <name evidence="5" type="ORF">XF4B_64170</name>
</gene>
<name>A0A809ZI26_9BRAD</name>
<dbReference type="PROSITE" id="PS00101">
    <property type="entry name" value="HEXAPEP_TRANSFERASES"/>
    <property type="match status" value="1"/>
</dbReference>
<reference evidence="4" key="1">
    <citation type="submission" date="2020-05" db="EMBL/GenBank/DDBJ databases">
        <title>Complete genome sequence of Bradyrhizobium diazoefficiens XF1 isolated from soybean nodule.</title>
        <authorList>
            <person name="Noda R."/>
            <person name="Kakizaki K."/>
            <person name="Minamisawa K."/>
        </authorList>
    </citation>
    <scope>NUCLEOTIDE SEQUENCE</scope>
    <source>
        <strain evidence="4">XF1</strain>
    </source>
</reference>
<accession>A0A809ZI26</accession>
<reference evidence="5" key="3">
    <citation type="submission" date="2020-05" db="EMBL/GenBank/DDBJ databases">
        <title>Complete genome sequence of Bradyrhizobium diazoefficiens XF4 isolated from soybean nodule.</title>
        <authorList>
            <person name="Noda R."/>
            <person name="Kakizaki K."/>
            <person name="Minamisawa K."/>
        </authorList>
    </citation>
    <scope>NUCLEOTIDE SEQUENCE</scope>
    <source>
        <strain evidence="5">XF4</strain>
    </source>
</reference>
<organism evidence="5">
    <name type="scientific">Bradyrhizobium diazoefficiens</name>
    <dbReference type="NCBI Taxonomy" id="1355477"/>
    <lineage>
        <taxon>Bacteria</taxon>
        <taxon>Pseudomonadati</taxon>
        <taxon>Pseudomonadota</taxon>
        <taxon>Alphaproteobacteria</taxon>
        <taxon>Hyphomicrobiales</taxon>
        <taxon>Nitrobacteraceae</taxon>
        <taxon>Bradyrhizobium</taxon>
    </lineage>
</organism>
<sequence>MNWLARGMIDTLLSLPNRTSKTISAGAGTVLARRRVRGLRGNSLKVAEQSIIHANITFEEIGGEIQIGSRCFIGRSNLICYRSITIGDDVIMSWGITIVDHDSHSLEWEGRKDDVRDWASGRKDWSRIAHAPVEIGSKAWIGFNAAILKGVVIGEGAVIGACSVVTRNVPPYSLVAGNPAKVIRSLHPSTQDRSIGGL</sequence>
<evidence type="ECO:0000313" key="4">
    <source>
        <dbReference type="EMBL" id="BCE23809.1"/>
    </source>
</evidence>
<evidence type="ECO:0000313" key="5">
    <source>
        <dbReference type="EMBL" id="BCE50068.1"/>
    </source>
</evidence>
<dbReference type="InterPro" id="IPR018357">
    <property type="entry name" value="Hexapep_transf_CS"/>
</dbReference>
<dbReference type="InterPro" id="IPR001451">
    <property type="entry name" value="Hexapep"/>
</dbReference>
<dbReference type="AlphaFoldDB" id="A0A809ZI26"/>
<protein>
    <submittedName>
        <fullName evidence="5">Acetyltransferase</fullName>
    </submittedName>
</protein>
<dbReference type="Pfam" id="PF14602">
    <property type="entry name" value="Hexapep_2"/>
    <property type="match status" value="1"/>
</dbReference>
<dbReference type="Gene3D" id="2.160.10.10">
    <property type="entry name" value="Hexapeptide repeat proteins"/>
    <property type="match status" value="1"/>
</dbReference>
<evidence type="ECO:0000256" key="2">
    <source>
        <dbReference type="ARBA" id="ARBA00022737"/>
    </source>
</evidence>
<keyword evidence="2" id="KW-0677">Repeat</keyword>
<dbReference type="SUPFAM" id="SSF51161">
    <property type="entry name" value="Trimeric LpxA-like enzymes"/>
    <property type="match status" value="1"/>
</dbReference>